<evidence type="ECO:0008006" key="3">
    <source>
        <dbReference type="Google" id="ProtNLM"/>
    </source>
</evidence>
<reference evidence="2" key="1">
    <citation type="submission" date="2019-08" db="EMBL/GenBank/DDBJ databases">
        <authorList>
            <person name="Kucharzyk K."/>
            <person name="Murdoch R.W."/>
            <person name="Higgins S."/>
            <person name="Loffler F."/>
        </authorList>
    </citation>
    <scope>NUCLEOTIDE SEQUENCE</scope>
</reference>
<feature type="transmembrane region" description="Helical" evidence="1">
    <location>
        <begin position="567"/>
        <end position="586"/>
    </location>
</feature>
<evidence type="ECO:0000256" key="1">
    <source>
        <dbReference type="SAM" id="Phobius"/>
    </source>
</evidence>
<feature type="transmembrane region" description="Helical" evidence="1">
    <location>
        <begin position="592"/>
        <end position="611"/>
    </location>
</feature>
<protein>
    <recommendedName>
        <fullName evidence="3">DUF2723 domain-containing protein</fullName>
    </recommendedName>
</protein>
<feature type="transmembrane region" description="Helical" evidence="1">
    <location>
        <begin position="290"/>
        <end position="323"/>
    </location>
</feature>
<gene>
    <name evidence="2" type="ORF">SDC9_43429</name>
</gene>
<dbReference type="Pfam" id="PF11028">
    <property type="entry name" value="TMEM260-like"/>
    <property type="match status" value="1"/>
</dbReference>
<name>A0A644W1D7_9ZZZZ</name>
<feature type="transmembrane region" description="Helical" evidence="1">
    <location>
        <begin position="256"/>
        <end position="278"/>
    </location>
</feature>
<comment type="caution">
    <text evidence="2">The sequence shown here is derived from an EMBL/GenBank/DDBJ whole genome shotgun (WGS) entry which is preliminary data.</text>
</comment>
<feature type="transmembrane region" description="Helical" evidence="1">
    <location>
        <begin position="113"/>
        <end position="134"/>
    </location>
</feature>
<feature type="transmembrane region" description="Helical" evidence="1">
    <location>
        <begin position="335"/>
        <end position="357"/>
    </location>
</feature>
<keyword evidence="1" id="KW-0472">Membrane</keyword>
<keyword evidence="1" id="KW-0812">Transmembrane</keyword>
<dbReference type="InterPro" id="IPR021280">
    <property type="entry name" value="TMEM260-like"/>
</dbReference>
<feature type="transmembrane region" description="Helical" evidence="1">
    <location>
        <begin position="214"/>
        <end position="236"/>
    </location>
</feature>
<keyword evidence="1" id="KW-1133">Transmembrane helix</keyword>
<organism evidence="2">
    <name type="scientific">bioreactor metagenome</name>
    <dbReference type="NCBI Taxonomy" id="1076179"/>
    <lineage>
        <taxon>unclassified sequences</taxon>
        <taxon>metagenomes</taxon>
        <taxon>ecological metagenomes</taxon>
    </lineage>
</organism>
<accession>A0A644W1D7</accession>
<feature type="transmembrane region" description="Helical" evidence="1">
    <location>
        <begin position="81"/>
        <end position="101"/>
    </location>
</feature>
<dbReference type="PANTHER" id="PTHR16214:SF3">
    <property type="entry name" value="TRANSMEMBRANE PROTEIN 260"/>
    <property type="match status" value="1"/>
</dbReference>
<feature type="transmembrane region" description="Helical" evidence="1">
    <location>
        <begin position="146"/>
        <end position="164"/>
    </location>
</feature>
<proteinExistence type="predicted"/>
<feature type="transmembrane region" description="Helical" evidence="1">
    <location>
        <begin position="176"/>
        <end position="207"/>
    </location>
</feature>
<sequence length="1071" mass="122361">MKRFKLLNNVFGWLAFAIAAATYLSTMEPTASFWDCGEFIASAYKLDVGHPPGAPFFMLTGRFFSLFASDPTQVALMVNSLSAIASAFTILFLFWTITHLARKVVAKNEDEYTFANLVGILGAGMVGALAYTFSDTFWFSAVEGEVYAYSSLFTAVVFWLILKWERVADKPGSDKWLILIAYLMGLSIGVHLLNLLAIPAIALVYYFRNYKVRPWGVVGAMLISVAILGTVLYGIIPGFVEVASQFELLFVNGFGFAYNTGMYVYIVLTIAILAWSIFETYTQKYYTRMIISFLAAITIVGIPFFGANFIMGFLIVGVLTYLFFKYKKFINARWLNTALVMITVILIGYSSYTVIVIRSAANPPMDQNSPDNVFALKYYLNREQYGDRPLLYGQAYNAPVKLEIKGNTCIPMYKTGAPSYAPVPKTDANEKDSYFVTGHKLDYIMDDRFNMFFPRMYSSSPAHVSAYKAWGDVKGKRVRFDYCGQERTEYVPTFAENMKFFFNYQLNFMYFRYFMWNFSGRQNDIQGHGEVDRGNWITGIKFIDNKLVGDQTNLPSELKENKGRNEYYMLPLLLGIIGILFLIYSGKEGKHSFWITALLFFLTGIAIVIYLNQTPYQPRERDYAYAGSFYAFSIWIGLGVLGLIRFFEKYLPKTVVSVVVSVAALGVPALMAVENWDDHDRSNRYVARDFGHNYLTSCKEDAIIFSNGDNDTFPLWYNQEVEGNRTDVRVCNLSYLQTDWYIDQMKREAYLSSPLPISWQPKDYVYGTNEVISVRDVQKTPLDVKTAFRIALDPEIKIDGENVIPSKQLFIPVDKNDVLSSGTLDSTRIDEVVPQIMFDLSSKSRLTKSELMVIEMLNENKWKRPVYFAVTVGDDYYLGLNDYFELTGLAYQVMPVSTGGKGAGVNTKEMYENMMHKFRWGNVADPKVYLDENTLRMCRTHRMMFSQLVGALIQENDTVRAKKALDFAMEVLPGTTIRHDYTSVLLAEYYYALGEFNKGNEIMNFVAKDCLENLDWYFRLTNAQRKSVESRIGHNFGVLNHILQVAQQYEQKALMDQYLPAFEKLSQRVRM</sequence>
<dbReference type="PANTHER" id="PTHR16214">
    <property type="entry name" value="TRANSMEMBRANE PROTEIN 260"/>
    <property type="match status" value="1"/>
</dbReference>
<feature type="transmembrane region" description="Helical" evidence="1">
    <location>
        <begin position="623"/>
        <end position="644"/>
    </location>
</feature>
<dbReference type="InterPro" id="IPR052724">
    <property type="entry name" value="GT117_domain-containing"/>
</dbReference>
<dbReference type="AlphaFoldDB" id="A0A644W1D7"/>
<feature type="transmembrane region" description="Helical" evidence="1">
    <location>
        <begin position="50"/>
        <end position="69"/>
    </location>
</feature>
<evidence type="ECO:0000313" key="2">
    <source>
        <dbReference type="EMBL" id="MPL97240.1"/>
    </source>
</evidence>
<dbReference type="EMBL" id="VSSQ01000546">
    <property type="protein sequence ID" value="MPL97240.1"/>
    <property type="molecule type" value="Genomic_DNA"/>
</dbReference>